<evidence type="ECO:0000313" key="2">
    <source>
        <dbReference type="Proteomes" id="UP000095247"/>
    </source>
</evidence>
<evidence type="ECO:0000313" key="1">
    <source>
        <dbReference type="EMBL" id="OEJ13466.1"/>
    </source>
</evidence>
<organism evidence="1 2">
    <name type="scientific">Brachyspira hampsonii</name>
    <dbReference type="NCBI Taxonomy" id="1287055"/>
    <lineage>
        <taxon>Bacteria</taxon>
        <taxon>Pseudomonadati</taxon>
        <taxon>Spirochaetota</taxon>
        <taxon>Spirochaetia</taxon>
        <taxon>Brachyspirales</taxon>
        <taxon>Brachyspiraceae</taxon>
        <taxon>Brachyspira</taxon>
    </lineage>
</organism>
<comment type="caution">
    <text evidence="1">The sequence shown here is derived from an EMBL/GenBank/DDBJ whole genome shotgun (WGS) entry which is preliminary data.</text>
</comment>
<dbReference type="AlphaFoldDB" id="A0A1E5NBC3"/>
<sequence length="260" mass="30781">MPASWKELEQKCFNYLQSTYKDVNFNLVGGSNSNISDIKVIDKNFFIEVKSPSAQCGQFVVLENENNFQYSDKNKTSVNQYSNYIIDYMNMNFEVFHNVGTKGIYLEGISKEIFYSWIIDFYKAKNTKYFITKKMAYIIIPLEKIDEYFDIKACYRVKKSGSSDPSNKNIEEIICFLENYNIEFQLEIDGKKLYIITEYNIKNKIEINDYTYQFNKISEYKYNVRRLSNTSNANVIFSIKLVKNYQEEEDLISFLEDIKL</sequence>
<dbReference type="CDD" id="cd21834">
    <property type="entry name" value="Hhal-like"/>
    <property type="match status" value="1"/>
</dbReference>
<name>A0A1E5NBC3_9SPIR</name>
<dbReference type="EMBL" id="MDCO01000012">
    <property type="protein sequence ID" value="OEJ13466.1"/>
    <property type="molecule type" value="Genomic_DNA"/>
</dbReference>
<dbReference type="Proteomes" id="UP000095247">
    <property type="component" value="Unassembled WGS sequence"/>
</dbReference>
<gene>
    <name evidence="1" type="ORF">BFL38_01585</name>
</gene>
<dbReference type="RefSeq" id="WP_069726808.1">
    <property type="nucleotide sequence ID" value="NZ_MDCO01000012.1"/>
</dbReference>
<accession>A0A1E5NBC3</accession>
<proteinExistence type="predicted"/>
<protein>
    <submittedName>
        <fullName evidence="1">Uncharacterized protein</fullName>
    </submittedName>
</protein>
<reference evidence="1 2" key="1">
    <citation type="submission" date="2016-08" db="EMBL/GenBank/DDBJ databases">
        <title>Characterization and recognition of Brachyspira hampsonii sp. nov., a novel intestinal spirochete that is pathogenic to pigs.</title>
        <authorList>
            <person name="Mirajkar N."/>
            <person name="La T."/>
            <person name="Phillips N."/>
            <person name="Hampson D."/>
            <person name="Gebhart C."/>
        </authorList>
    </citation>
    <scope>NUCLEOTIDE SEQUENCE [LARGE SCALE GENOMIC DNA]</scope>
    <source>
        <strain evidence="1 2">P280/1</strain>
    </source>
</reference>